<sequence length="54" mass="5926">MLFIAACASFFGFQEEMQGRNIQSLDANASSLGELFSISTKGVSCLELHREIAR</sequence>
<organism evidence="3">
    <name type="scientific">Chlamydia pneumoniae</name>
    <name type="common">Chlamydophila pneumoniae</name>
    <dbReference type="NCBI Taxonomy" id="83558"/>
    <lineage>
        <taxon>Bacteria</taxon>
        <taxon>Pseudomonadati</taxon>
        <taxon>Chlamydiota</taxon>
        <taxon>Chlamydiia</taxon>
        <taxon>Chlamydiales</taxon>
        <taxon>Chlamydiaceae</taxon>
        <taxon>Chlamydia/Chlamydophila group</taxon>
        <taxon>Chlamydia</taxon>
    </lineage>
</organism>
<evidence type="ECO:0000313" key="3">
    <source>
        <dbReference type="EMBL" id="CRI46613.1"/>
    </source>
</evidence>
<protein>
    <submittedName>
        <fullName evidence="3">Putative lipoprotein</fullName>
    </submittedName>
</protein>
<name>A0A0F7XAP7_CHLPN</name>
<dbReference type="EMBL" id="LN847229">
    <property type="protein sequence ID" value="CRI46613.1"/>
    <property type="molecule type" value="Genomic_DNA"/>
</dbReference>
<evidence type="ECO:0000313" key="4">
    <source>
        <dbReference type="EMBL" id="CRI49980.1"/>
    </source>
</evidence>
<proteinExistence type="predicted"/>
<gene>
    <name evidence="2" type="ORF">BN1224_MUL2216_B_00090</name>
    <name evidence="3" type="ORF">BN1224_Panola_A_00190</name>
    <name evidence="4" type="ORF">BN1224_PB1_B_00100</name>
    <name evidence="1" type="ORF">CWL029c_A_00220</name>
</gene>
<reference evidence="3" key="1">
    <citation type="submission" date="2015-05" db="EMBL/GenBank/DDBJ databases">
        <authorList>
            <person name="Rattei Thomas"/>
        </authorList>
    </citation>
    <scope>NUCLEOTIDE SEQUENCE</scope>
    <source>
        <strain evidence="1">CWL029c</strain>
        <strain evidence="2">MUL2216</strain>
        <strain evidence="3">Panola</strain>
        <strain evidence="4">PB1</strain>
    </source>
</reference>
<dbReference type="AlphaFoldDB" id="A0A0F7XAP7"/>
<keyword evidence="3" id="KW-0449">Lipoprotein</keyword>
<dbReference type="EMBL" id="LN847001">
    <property type="protein sequence ID" value="CRI39891.1"/>
    <property type="molecule type" value="Genomic_DNA"/>
</dbReference>
<evidence type="ECO:0000313" key="1">
    <source>
        <dbReference type="EMBL" id="CRI39891.1"/>
    </source>
</evidence>
<evidence type="ECO:0000313" key="2">
    <source>
        <dbReference type="EMBL" id="CRI45483.1"/>
    </source>
</evidence>
<dbReference type="EMBL" id="LN847240">
    <property type="protein sequence ID" value="CRI49980.1"/>
    <property type="molecule type" value="Genomic_DNA"/>
</dbReference>
<accession>A0A0F7XAP7</accession>
<dbReference type="EMBL" id="LN847223">
    <property type="protein sequence ID" value="CRI45483.1"/>
    <property type="molecule type" value="Genomic_DNA"/>
</dbReference>
<dbReference type="PATRIC" id="fig|83558.13.peg.19"/>